<proteinExistence type="predicted"/>
<gene>
    <name evidence="1" type="ORF">A1355_20750</name>
</gene>
<protein>
    <submittedName>
        <fullName evidence="1">Uncharacterized protein</fullName>
    </submittedName>
</protein>
<dbReference type="OrthoDB" id="5567101at2"/>
<dbReference type="RefSeq" id="WP_064025503.1">
    <property type="nucleotide sequence ID" value="NZ_LUUK01000048.1"/>
</dbReference>
<evidence type="ECO:0000313" key="1">
    <source>
        <dbReference type="EMBL" id="OAI24407.1"/>
    </source>
</evidence>
<name>A0A177P274_9GAMM</name>
<dbReference type="AlphaFoldDB" id="A0A177P274"/>
<comment type="caution">
    <text evidence="1">The sequence shown here is derived from an EMBL/GenBank/DDBJ whole genome shotgun (WGS) entry which is preliminary data.</text>
</comment>
<sequence>MDHSNINASRLLPWLLALSTGLIAGCADAPKAPLTTLGQLPAFEKIKDKLEALNLTLPKPEFNIDAAHFVGCMAPLTSRLEPGLAKVLGEVEEKTDELKAKLDTLGGLDDRNLLGKQSLIADLLDKLTTSPHLEGPAGLAQKIKDDLAEHRKRFKQRVNTEKEFLEADTRQALKLEEEYLKAYFKKGGAQLVSQIIQDPAEQTELQRQAASLLKLKADDPRLDKVLNLVNKQLAKSTGKLAQKSPGFVGRDGTQYGFPGIVETGTHVSIDHSQVAADTLRIALEAVRDHYAPLPVLPNTNAAASLTDYVIDFSKPVHWVYDRRAGTSADISIDEAGFQEIEAHARKAEASVAGAVGKAIRGGSWGALNNEAVAKLVETAAGVVARHVTERAQWCVKAQAGEAHATTP</sequence>
<reference evidence="2" key="1">
    <citation type="submission" date="2016-03" db="EMBL/GenBank/DDBJ databases">
        <authorList>
            <person name="Heylen K."/>
            <person name="De Vos P."/>
            <person name="Vekeman B."/>
        </authorList>
    </citation>
    <scope>NUCLEOTIDE SEQUENCE [LARGE SCALE GENOMIC DNA]</scope>
    <source>
        <strain evidence="2">R-45383</strain>
    </source>
</reference>
<dbReference type="EMBL" id="LUUK01000048">
    <property type="protein sequence ID" value="OAI24407.1"/>
    <property type="molecule type" value="Genomic_DNA"/>
</dbReference>
<dbReference type="Proteomes" id="UP000077628">
    <property type="component" value="Unassembled WGS sequence"/>
</dbReference>
<keyword evidence="2" id="KW-1185">Reference proteome</keyword>
<evidence type="ECO:0000313" key="2">
    <source>
        <dbReference type="Proteomes" id="UP000077628"/>
    </source>
</evidence>
<accession>A0A177P274</accession>
<organism evidence="1 2">
    <name type="scientific">Methylomonas koyamae</name>
    <dbReference type="NCBI Taxonomy" id="702114"/>
    <lineage>
        <taxon>Bacteria</taxon>
        <taxon>Pseudomonadati</taxon>
        <taxon>Pseudomonadota</taxon>
        <taxon>Gammaproteobacteria</taxon>
        <taxon>Methylococcales</taxon>
        <taxon>Methylococcaceae</taxon>
        <taxon>Methylomonas</taxon>
    </lineage>
</organism>